<keyword evidence="1" id="KW-0472">Membrane</keyword>
<dbReference type="OrthoDB" id="7362327at2"/>
<dbReference type="RefSeq" id="WP_128442729.1">
    <property type="nucleotide sequence ID" value="NZ_SBIP01000002.1"/>
</dbReference>
<evidence type="ECO:0000256" key="1">
    <source>
        <dbReference type="SAM" id="Phobius"/>
    </source>
</evidence>
<dbReference type="AlphaFoldDB" id="A0A444LI66"/>
<accession>A0A444LI66</accession>
<proteinExistence type="predicted"/>
<name>A0A444LI66_9HYPH</name>
<dbReference type="EMBL" id="SBIP01000002">
    <property type="protein sequence ID" value="RWX78752.1"/>
    <property type="molecule type" value="Genomic_DNA"/>
</dbReference>
<evidence type="ECO:0000313" key="3">
    <source>
        <dbReference type="Proteomes" id="UP000287687"/>
    </source>
</evidence>
<comment type="caution">
    <text evidence="2">The sequence shown here is derived from an EMBL/GenBank/DDBJ whole genome shotgun (WGS) entry which is preliminary data.</text>
</comment>
<sequence>MIDPNHPFYEPLWRRVVIPAICFVWAGIELYSGSVTWAMISAALGLFAAYKLLIERRSSPPAAVEDDSQRD</sequence>
<feature type="transmembrane region" description="Helical" evidence="1">
    <location>
        <begin position="12"/>
        <end position="28"/>
    </location>
</feature>
<evidence type="ECO:0000313" key="2">
    <source>
        <dbReference type="EMBL" id="RWX78752.1"/>
    </source>
</evidence>
<keyword evidence="3" id="KW-1185">Reference proteome</keyword>
<protein>
    <submittedName>
        <fullName evidence="2">DUF3329 domain-containing protein</fullName>
    </submittedName>
</protein>
<reference evidence="2 3" key="1">
    <citation type="submission" date="2019-01" db="EMBL/GenBank/DDBJ databases">
        <title>The draft genome of Rhizobium sp. 24NR.</title>
        <authorList>
            <person name="Liu L."/>
            <person name="Liang L."/>
            <person name="Shi S."/>
            <person name="Xu L."/>
            <person name="Wang X."/>
            <person name="Li L."/>
            <person name="Zhang X."/>
        </authorList>
    </citation>
    <scope>NUCLEOTIDE SEQUENCE [LARGE SCALE GENOMIC DNA]</scope>
    <source>
        <strain evidence="2 3">24NR</strain>
    </source>
</reference>
<organism evidence="2 3">
    <name type="scientific">Neorhizobium lilium</name>
    <dbReference type="NCBI Taxonomy" id="2503024"/>
    <lineage>
        <taxon>Bacteria</taxon>
        <taxon>Pseudomonadati</taxon>
        <taxon>Pseudomonadota</taxon>
        <taxon>Alphaproteobacteria</taxon>
        <taxon>Hyphomicrobiales</taxon>
        <taxon>Rhizobiaceae</taxon>
        <taxon>Rhizobium/Agrobacterium group</taxon>
        <taxon>Neorhizobium</taxon>
    </lineage>
</organism>
<keyword evidence="1" id="KW-1133">Transmembrane helix</keyword>
<feature type="transmembrane region" description="Helical" evidence="1">
    <location>
        <begin position="34"/>
        <end position="53"/>
    </location>
</feature>
<gene>
    <name evidence="2" type="ORF">EPK99_09175</name>
</gene>
<dbReference type="Proteomes" id="UP000287687">
    <property type="component" value="Unassembled WGS sequence"/>
</dbReference>
<keyword evidence="1" id="KW-0812">Transmembrane</keyword>